<dbReference type="InParanoid" id="D8RAC3"/>
<evidence type="ECO:0000256" key="6">
    <source>
        <dbReference type="RuleBase" id="RU361216"/>
    </source>
</evidence>
<dbReference type="PANTHER" id="PTHR11958:SF63">
    <property type="entry name" value="AMINO ACID TRANSPORTER"/>
    <property type="match status" value="1"/>
</dbReference>
<evidence type="ECO:0000256" key="3">
    <source>
        <dbReference type="ARBA" id="ARBA00022692"/>
    </source>
</evidence>
<keyword evidence="8" id="KW-1185">Reference proteome</keyword>
<sequence>MAGLFSRFKKKAFRMEMLVWWTLLGVLVGIALGAGLYNSHPSALTVELLGYPGELFIRALQALVLPLIMLALMSGVFSLRHTTSGVGRITKWSLLYYLLSMMLAVVLGIVMVSVIKPGRDKPFDDSGFTKCATRNGTSPTDTPKAAAGTVDSLLEIGRDLLPTNIVAAAAKPNYLGVMTFAIVFAFATNTFGERAEPLVHLIELCNTILIKIIFVVVMFTPVGVASLIAGTILKACNAVHLLKSLGFYMATVLGGFFIHSTLVLPLTVFLLSRQNPLKVFKSFLPALCMGLGTSSSAATMPVTMQCGGEHGCDQSIVQFVIPLGTNINRDGAALYEAVSAIFICQAHGIHLPVSSLFVIAITATLAAVGSASIPSSALVTMITVLQAVNLPQFIGDVSVLFAVDWLLGMFRTSVNIWGDACACVVVDTWNKRFSRKQRPLEFPDQVAILSSSFSLSLSLMSCL</sequence>
<dbReference type="KEGG" id="smo:SELMODRAFT_440140"/>
<keyword evidence="6" id="KW-0769">Symport</keyword>
<dbReference type="GO" id="GO:0005313">
    <property type="term" value="F:L-glutamate transmembrane transporter activity"/>
    <property type="evidence" value="ECO:0000318"/>
    <property type="project" value="GO_Central"/>
</dbReference>
<comment type="similarity">
    <text evidence="6">Belongs to the dicarboxylate/amino acid:cation symporter (DAACS) (TC 2.A.23) family.</text>
</comment>
<evidence type="ECO:0000256" key="1">
    <source>
        <dbReference type="ARBA" id="ARBA00004141"/>
    </source>
</evidence>
<proteinExistence type="inferred from homology"/>
<dbReference type="InterPro" id="IPR036458">
    <property type="entry name" value="Na:dicarbo_symporter_sf"/>
</dbReference>
<dbReference type="Pfam" id="PF00375">
    <property type="entry name" value="SDF"/>
    <property type="match status" value="1"/>
</dbReference>
<dbReference type="InterPro" id="IPR001991">
    <property type="entry name" value="Na-dicarboxylate_symporter"/>
</dbReference>
<dbReference type="GO" id="GO:0015501">
    <property type="term" value="F:glutamate:sodium symporter activity"/>
    <property type="evidence" value="ECO:0000318"/>
    <property type="project" value="GO_Central"/>
</dbReference>
<organism evidence="8">
    <name type="scientific">Selaginella moellendorffii</name>
    <name type="common">Spikemoss</name>
    <dbReference type="NCBI Taxonomy" id="88036"/>
    <lineage>
        <taxon>Eukaryota</taxon>
        <taxon>Viridiplantae</taxon>
        <taxon>Streptophyta</taxon>
        <taxon>Embryophyta</taxon>
        <taxon>Tracheophyta</taxon>
        <taxon>Lycopodiopsida</taxon>
        <taxon>Selaginellales</taxon>
        <taxon>Selaginellaceae</taxon>
        <taxon>Selaginella</taxon>
    </lineage>
</organism>
<feature type="transmembrane region" description="Helical" evidence="6">
    <location>
        <begin position="356"/>
        <end position="385"/>
    </location>
</feature>
<evidence type="ECO:0000256" key="2">
    <source>
        <dbReference type="ARBA" id="ARBA00022448"/>
    </source>
</evidence>
<dbReference type="STRING" id="88036.D8RAC3"/>
<feature type="transmembrane region" description="Helical" evidence="6">
    <location>
        <begin position="94"/>
        <end position="115"/>
    </location>
</feature>
<dbReference type="OMA" id="TWTKEID"/>
<dbReference type="InterPro" id="IPR050746">
    <property type="entry name" value="DAACS"/>
</dbReference>
<evidence type="ECO:0000313" key="7">
    <source>
        <dbReference type="EMBL" id="EFJ31044.1"/>
    </source>
</evidence>
<keyword evidence="3 6" id="KW-0812">Transmembrane</keyword>
<dbReference type="Gramene" id="EFJ31044">
    <property type="protein sequence ID" value="EFJ31044"/>
    <property type="gene ID" value="SELMODRAFT_440140"/>
</dbReference>
<dbReference type="AlphaFoldDB" id="D8RAC3"/>
<accession>D8RAC3</accession>
<feature type="transmembrane region" description="Helical" evidence="6">
    <location>
        <begin position="174"/>
        <end position="192"/>
    </location>
</feature>
<feature type="transmembrane region" description="Helical" evidence="6">
    <location>
        <begin position="57"/>
        <end position="82"/>
    </location>
</feature>
<dbReference type="Gene3D" id="1.10.3860.10">
    <property type="entry name" value="Sodium:dicarboxylate symporter"/>
    <property type="match status" value="1"/>
</dbReference>
<gene>
    <name evidence="7" type="ORF">SELMODRAFT_440140</name>
</gene>
<feature type="transmembrane region" description="Helical" evidence="6">
    <location>
        <begin position="212"/>
        <end position="233"/>
    </location>
</feature>
<dbReference type="SUPFAM" id="SSF118215">
    <property type="entry name" value="Proton glutamate symport protein"/>
    <property type="match status" value="1"/>
</dbReference>
<dbReference type="GO" id="GO:0005886">
    <property type="term" value="C:plasma membrane"/>
    <property type="evidence" value="ECO:0000318"/>
    <property type="project" value="GO_Central"/>
</dbReference>
<dbReference type="EMBL" id="GL377574">
    <property type="protein sequence ID" value="EFJ31044.1"/>
    <property type="molecule type" value="Genomic_DNA"/>
</dbReference>
<dbReference type="eggNOG" id="KOG3787">
    <property type="taxonomic scope" value="Eukaryota"/>
</dbReference>
<dbReference type="PANTHER" id="PTHR11958">
    <property type="entry name" value="SODIUM/DICARBOXYLATE SYMPORTER-RELATED"/>
    <property type="match status" value="1"/>
</dbReference>
<name>D8RAC3_SELML</name>
<dbReference type="HOGENOM" id="CLU_019375_3_2_1"/>
<keyword evidence="2 6" id="KW-0813">Transport</keyword>
<feature type="transmembrane region" description="Helical" evidence="6">
    <location>
        <begin position="245"/>
        <end position="271"/>
    </location>
</feature>
<evidence type="ECO:0000256" key="4">
    <source>
        <dbReference type="ARBA" id="ARBA00022989"/>
    </source>
</evidence>
<keyword evidence="4 6" id="KW-1133">Transmembrane helix</keyword>
<dbReference type="PRINTS" id="PR00173">
    <property type="entry name" value="EDTRNSPORT"/>
</dbReference>
<evidence type="ECO:0000313" key="8">
    <source>
        <dbReference type="Proteomes" id="UP000001514"/>
    </source>
</evidence>
<dbReference type="GO" id="GO:0015175">
    <property type="term" value="F:neutral L-amino acid transmembrane transporter activity"/>
    <property type="evidence" value="ECO:0000318"/>
    <property type="project" value="GO_Central"/>
</dbReference>
<evidence type="ECO:0000256" key="5">
    <source>
        <dbReference type="ARBA" id="ARBA00023136"/>
    </source>
</evidence>
<dbReference type="Proteomes" id="UP000001514">
    <property type="component" value="Unassembled WGS sequence"/>
</dbReference>
<reference evidence="7 8" key="1">
    <citation type="journal article" date="2011" name="Science">
        <title>The Selaginella genome identifies genetic changes associated with the evolution of vascular plants.</title>
        <authorList>
            <person name="Banks J.A."/>
            <person name="Nishiyama T."/>
            <person name="Hasebe M."/>
            <person name="Bowman J.L."/>
            <person name="Gribskov M."/>
            <person name="dePamphilis C."/>
            <person name="Albert V.A."/>
            <person name="Aono N."/>
            <person name="Aoyama T."/>
            <person name="Ambrose B.A."/>
            <person name="Ashton N.W."/>
            <person name="Axtell M.J."/>
            <person name="Barker E."/>
            <person name="Barker M.S."/>
            <person name="Bennetzen J.L."/>
            <person name="Bonawitz N.D."/>
            <person name="Chapple C."/>
            <person name="Cheng C."/>
            <person name="Correa L.G."/>
            <person name="Dacre M."/>
            <person name="DeBarry J."/>
            <person name="Dreyer I."/>
            <person name="Elias M."/>
            <person name="Engstrom E.M."/>
            <person name="Estelle M."/>
            <person name="Feng L."/>
            <person name="Finet C."/>
            <person name="Floyd S.K."/>
            <person name="Frommer W.B."/>
            <person name="Fujita T."/>
            <person name="Gramzow L."/>
            <person name="Gutensohn M."/>
            <person name="Harholt J."/>
            <person name="Hattori M."/>
            <person name="Heyl A."/>
            <person name="Hirai T."/>
            <person name="Hiwatashi Y."/>
            <person name="Ishikawa M."/>
            <person name="Iwata M."/>
            <person name="Karol K.G."/>
            <person name="Koehler B."/>
            <person name="Kolukisaoglu U."/>
            <person name="Kubo M."/>
            <person name="Kurata T."/>
            <person name="Lalonde S."/>
            <person name="Li K."/>
            <person name="Li Y."/>
            <person name="Litt A."/>
            <person name="Lyons E."/>
            <person name="Manning G."/>
            <person name="Maruyama T."/>
            <person name="Michael T.P."/>
            <person name="Mikami K."/>
            <person name="Miyazaki S."/>
            <person name="Morinaga S."/>
            <person name="Murata T."/>
            <person name="Mueller-Roeber B."/>
            <person name="Nelson D.R."/>
            <person name="Obara M."/>
            <person name="Oguri Y."/>
            <person name="Olmstead R.G."/>
            <person name="Onodera N."/>
            <person name="Petersen B.L."/>
            <person name="Pils B."/>
            <person name="Prigge M."/>
            <person name="Rensing S.A."/>
            <person name="Riano-Pachon D.M."/>
            <person name="Roberts A.W."/>
            <person name="Sato Y."/>
            <person name="Scheller H.V."/>
            <person name="Schulz B."/>
            <person name="Schulz C."/>
            <person name="Shakirov E.V."/>
            <person name="Shibagaki N."/>
            <person name="Shinohara N."/>
            <person name="Shippen D.E."/>
            <person name="Soerensen I."/>
            <person name="Sotooka R."/>
            <person name="Sugimoto N."/>
            <person name="Sugita M."/>
            <person name="Sumikawa N."/>
            <person name="Tanurdzic M."/>
            <person name="Theissen G."/>
            <person name="Ulvskov P."/>
            <person name="Wakazuki S."/>
            <person name="Weng J.K."/>
            <person name="Willats W.W."/>
            <person name="Wipf D."/>
            <person name="Wolf P.G."/>
            <person name="Yang L."/>
            <person name="Zimmer A.D."/>
            <person name="Zhu Q."/>
            <person name="Mitros T."/>
            <person name="Hellsten U."/>
            <person name="Loque D."/>
            <person name="Otillar R."/>
            <person name="Salamov A."/>
            <person name="Schmutz J."/>
            <person name="Shapiro H."/>
            <person name="Lindquist E."/>
            <person name="Lucas S."/>
            <person name="Rokhsar D."/>
            <person name="Grigoriev I.V."/>
        </authorList>
    </citation>
    <scope>NUCLEOTIDE SEQUENCE [LARGE SCALE GENOMIC DNA]</scope>
</reference>
<comment type="subcellular location">
    <subcellularLocation>
        <location evidence="1 6">Membrane</location>
        <topology evidence="1 6">Multi-pass membrane protein</topology>
    </subcellularLocation>
</comment>
<protein>
    <recommendedName>
        <fullName evidence="6">Amino acid transporter</fullName>
    </recommendedName>
</protein>
<keyword evidence="5 6" id="KW-0472">Membrane</keyword>